<gene>
    <name evidence="8" type="ORF">RNJ44_03749</name>
</gene>
<comment type="subcellular location">
    <subcellularLocation>
        <location evidence="1">Membrane</location>
        <topology evidence="1">Single-pass type II membrane protein</topology>
    </subcellularLocation>
</comment>
<sequence>MDVDKEFAENYEFASLPGSKSISNSRDQLATNADIEPQLRDGRNLRIHRLKSIIMWPWNRGFFFTRRLLAWFIQERKGRKYKVIVMILMLMLSFLLIFTFRSETIQAISENIANISGTYDTDGLDTGPYEAGKDSGIVASNQNCSGKGIECLEILKEWDNIKAKIRELRPRVKYKNELGDFDTAPLIDMQSPEFLACGGSSCKNRIFELSKLTNYQSNVNLEINMNISEQCKNSKYHHDIFFSHETIPLNDDLLAARANLVKKDPKLKELLDDIAESSGKTIEESVRDQWLRFGSSAQWFEDYQCYLVFSRIIVSRAGSKGIPTVSLIGAQAYDRNWNEILGKRIPYLDIQIPENFEEQLQGIENKYKLDEYCIGTEDETALIECEKEVEVIRRSMEDEKNSLISKYYMVYPQIVNIPFPVSKKNAIDGPEDPKISIRENKDGRKEPLVFFNMNSDVYGRVMHCFMPQRSLRSVTHLTDVVGKVDRIQKNWSPFFHDEDGASELSRGSVHLIHNTSPAKVVRCSLDDGFCTAVFDSRETLGKTKYESTLIRGGAAFVKLPAVIPALEGRKLWVGLSKPHLYSCGISDAYYRTALNVLEEIDGKYYFSLFTEPIDFNRTVRGWRKEREDAASGVNIRSPNSIISWDVVGQDKDTKEYEDYMQISLSEADELSYVFVLKGVMNYLIKSFKENDVEDVLDWTSTDIIPRSQRAGFCFIDDMFEKCEKYTELHPDPIEEESRRKQKEYAKQEAERKKKEKEEKIKQYEESLRLEEQKNKANMHTTL</sequence>
<reference evidence="8 9" key="1">
    <citation type="submission" date="2024-05" db="EMBL/GenBank/DDBJ databases">
        <title>Long read based assembly of the Candida bracarensis genome reveals expanded adhesin content.</title>
        <authorList>
            <person name="Marcet-Houben M."/>
            <person name="Ksiezopolska E."/>
            <person name="Gabaldon T."/>
        </authorList>
    </citation>
    <scope>NUCLEOTIDE SEQUENCE [LARGE SCALE GENOMIC DNA]</scope>
    <source>
        <strain evidence="8 9">CBM6</strain>
    </source>
</reference>
<keyword evidence="3" id="KW-0808">Transferase</keyword>
<dbReference type="InterPro" id="IPR021988">
    <property type="entry name" value="BMT1"/>
</dbReference>
<comment type="caution">
    <text evidence="8">The sequence shown here is derived from an EMBL/GenBank/DDBJ whole genome shotgun (WGS) entry which is preliminary data.</text>
</comment>
<evidence type="ECO:0000256" key="2">
    <source>
        <dbReference type="ARBA" id="ARBA00009486"/>
    </source>
</evidence>
<keyword evidence="5" id="KW-0961">Cell wall biogenesis/degradation</keyword>
<keyword evidence="3" id="KW-0328">Glycosyltransferase</keyword>
<evidence type="ECO:0000256" key="4">
    <source>
        <dbReference type="ARBA" id="ARBA00022968"/>
    </source>
</evidence>
<evidence type="ECO:0000256" key="6">
    <source>
        <dbReference type="SAM" id="MobiDB-lite"/>
    </source>
</evidence>
<feature type="region of interest" description="Disordered" evidence="6">
    <location>
        <begin position="732"/>
        <end position="782"/>
    </location>
</feature>
<proteinExistence type="inferred from homology"/>
<evidence type="ECO:0000256" key="3">
    <source>
        <dbReference type="ARBA" id="ARBA00022676"/>
    </source>
</evidence>
<evidence type="ECO:0000256" key="7">
    <source>
        <dbReference type="SAM" id="Phobius"/>
    </source>
</evidence>
<evidence type="ECO:0000313" key="8">
    <source>
        <dbReference type="EMBL" id="KAL3233709.1"/>
    </source>
</evidence>
<comment type="similarity">
    <text evidence="2">Belongs to the BMT family.</text>
</comment>
<accession>A0ABR4NY11</accession>
<name>A0ABR4NY11_9SACH</name>
<keyword evidence="9" id="KW-1185">Reference proteome</keyword>
<keyword evidence="7" id="KW-0472">Membrane</keyword>
<keyword evidence="7" id="KW-1133">Transmembrane helix</keyword>
<evidence type="ECO:0000256" key="1">
    <source>
        <dbReference type="ARBA" id="ARBA00004606"/>
    </source>
</evidence>
<keyword evidence="7" id="KW-0812">Transmembrane</keyword>
<protein>
    <submittedName>
        <fullName evidence="8">Uncharacterized protein</fullName>
    </submittedName>
</protein>
<dbReference type="Pfam" id="PF12141">
    <property type="entry name" value="BMT"/>
    <property type="match status" value="2"/>
</dbReference>
<dbReference type="Proteomes" id="UP001623330">
    <property type="component" value="Unassembled WGS sequence"/>
</dbReference>
<evidence type="ECO:0000313" key="9">
    <source>
        <dbReference type="Proteomes" id="UP001623330"/>
    </source>
</evidence>
<feature type="compositionally biased region" description="Basic and acidic residues" evidence="6">
    <location>
        <begin position="732"/>
        <end position="774"/>
    </location>
</feature>
<dbReference type="EMBL" id="JBEVYD010000004">
    <property type="protein sequence ID" value="KAL3233709.1"/>
    <property type="molecule type" value="Genomic_DNA"/>
</dbReference>
<keyword evidence="4" id="KW-0735">Signal-anchor</keyword>
<organism evidence="8 9">
    <name type="scientific">Nakaseomyces bracarensis</name>
    <dbReference type="NCBI Taxonomy" id="273131"/>
    <lineage>
        <taxon>Eukaryota</taxon>
        <taxon>Fungi</taxon>
        <taxon>Dikarya</taxon>
        <taxon>Ascomycota</taxon>
        <taxon>Saccharomycotina</taxon>
        <taxon>Saccharomycetes</taxon>
        <taxon>Saccharomycetales</taxon>
        <taxon>Saccharomycetaceae</taxon>
        <taxon>Nakaseomyces</taxon>
    </lineage>
</organism>
<feature type="transmembrane region" description="Helical" evidence="7">
    <location>
        <begin position="83"/>
        <end position="100"/>
    </location>
</feature>
<evidence type="ECO:0000256" key="5">
    <source>
        <dbReference type="ARBA" id="ARBA00023316"/>
    </source>
</evidence>